<evidence type="ECO:0000256" key="3">
    <source>
        <dbReference type="ARBA" id="ARBA00022980"/>
    </source>
</evidence>
<dbReference type="HAMAP" id="MF_01328_B">
    <property type="entry name" value="Ribosomal_uL4_B"/>
    <property type="match status" value="1"/>
</dbReference>
<reference evidence="9 10" key="1">
    <citation type="journal article" date="2023" name="Sci. Data">
        <title>Genome assembly of the Korean intertidal mud-creeper Batillaria attramentaria.</title>
        <authorList>
            <person name="Patra A.K."/>
            <person name="Ho P.T."/>
            <person name="Jun S."/>
            <person name="Lee S.J."/>
            <person name="Kim Y."/>
            <person name="Won Y.J."/>
        </authorList>
    </citation>
    <scope>NUCLEOTIDE SEQUENCE [LARGE SCALE GENOMIC DNA]</scope>
    <source>
        <tissue evidence="9">Foot muscle</tissue>
    </source>
</reference>
<accession>A0ABD0LXM4</accession>
<keyword evidence="3" id="KW-0689">Ribosomal protein</keyword>
<dbReference type="InterPro" id="IPR002136">
    <property type="entry name" value="Ribosomal_uL4"/>
</dbReference>
<comment type="similarity">
    <text evidence="2">Belongs to the universal ribosomal protein uL4 family.</text>
</comment>
<sequence length="324" mass="37195">MLIRSILSQTTKGSLFSRATCLVSQKGCLFCGRPSNQVIDHEAPQPQNEGSFIVPDERPLPVITSRKLNYPEPYLPPKQAWLESLQTHEDQKLGLIDLHPLIFGVYPRIDVIHQNIVWQRTYRNINYECTRSRAEMPGGGRKPWPQKGTGRARHGSIRSPIWKNGGRAKGPRGPMAYFYMLPFQQRILALRSTLSIKYAQDDLHVIEELETPTDDPEFLQELADVRYWGDSVLFVDDTDVLTRNVARALKEIPHFSAMPVYGLNVYSMLKHQTLVLTLAAVERIEERLLHHMHTTRRDSKQKVLRSPSSSQYFSTKTKTVIDYD</sequence>
<feature type="region of interest" description="Disordered" evidence="8">
    <location>
        <begin position="134"/>
        <end position="165"/>
    </location>
</feature>
<proteinExistence type="inferred from homology"/>
<comment type="subcellular location">
    <subcellularLocation>
        <location evidence="1">Mitochondrion</location>
    </subcellularLocation>
</comment>
<dbReference type="FunFam" id="3.40.1370.10:FF:000005">
    <property type="entry name" value="39S ribosomal protein L4, mitochondrial"/>
    <property type="match status" value="1"/>
</dbReference>
<protein>
    <recommendedName>
        <fullName evidence="6">Large ribosomal subunit protein uL4m</fullName>
    </recommendedName>
    <alternativeName>
        <fullName evidence="7">39S ribosomal protein L4, mitochondrial</fullName>
    </alternativeName>
</protein>
<gene>
    <name evidence="9" type="ORF">BaRGS_00004477</name>
</gene>
<name>A0ABD0LXM4_9CAEN</name>
<dbReference type="AlphaFoldDB" id="A0ABD0LXM4"/>
<dbReference type="Pfam" id="PF00573">
    <property type="entry name" value="Ribosomal_L4"/>
    <property type="match status" value="1"/>
</dbReference>
<dbReference type="SUPFAM" id="SSF52166">
    <property type="entry name" value="Ribosomal protein L4"/>
    <property type="match status" value="1"/>
</dbReference>
<comment type="caution">
    <text evidence="9">The sequence shown here is derived from an EMBL/GenBank/DDBJ whole genome shotgun (WGS) entry which is preliminary data.</text>
</comment>
<evidence type="ECO:0000313" key="9">
    <source>
        <dbReference type="EMBL" id="KAK7504173.1"/>
    </source>
</evidence>
<dbReference type="GO" id="GO:0005840">
    <property type="term" value="C:ribosome"/>
    <property type="evidence" value="ECO:0007669"/>
    <property type="project" value="UniProtKB-KW"/>
</dbReference>
<evidence type="ECO:0000256" key="2">
    <source>
        <dbReference type="ARBA" id="ARBA00010528"/>
    </source>
</evidence>
<dbReference type="GO" id="GO:0005743">
    <property type="term" value="C:mitochondrial inner membrane"/>
    <property type="evidence" value="ECO:0007669"/>
    <property type="project" value="UniProtKB-ARBA"/>
</dbReference>
<evidence type="ECO:0000256" key="7">
    <source>
        <dbReference type="ARBA" id="ARBA00082711"/>
    </source>
</evidence>
<evidence type="ECO:0000256" key="1">
    <source>
        <dbReference type="ARBA" id="ARBA00004173"/>
    </source>
</evidence>
<dbReference type="Proteomes" id="UP001519460">
    <property type="component" value="Unassembled WGS sequence"/>
</dbReference>
<organism evidence="9 10">
    <name type="scientific">Batillaria attramentaria</name>
    <dbReference type="NCBI Taxonomy" id="370345"/>
    <lineage>
        <taxon>Eukaryota</taxon>
        <taxon>Metazoa</taxon>
        <taxon>Spiralia</taxon>
        <taxon>Lophotrochozoa</taxon>
        <taxon>Mollusca</taxon>
        <taxon>Gastropoda</taxon>
        <taxon>Caenogastropoda</taxon>
        <taxon>Sorbeoconcha</taxon>
        <taxon>Cerithioidea</taxon>
        <taxon>Batillariidae</taxon>
        <taxon>Batillaria</taxon>
    </lineage>
</organism>
<dbReference type="InterPro" id="IPR023574">
    <property type="entry name" value="Ribosomal_uL4_dom_sf"/>
</dbReference>
<dbReference type="NCBIfam" id="TIGR03953">
    <property type="entry name" value="rplD_bact"/>
    <property type="match status" value="1"/>
</dbReference>
<dbReference type="GO" id="GO:1990904">
    <property type="term" value="C:ribonucleoprotein complex"/>
    <property type="evidence" value="ECO:0007669"/>
    <property type="project" value="UniProtKB-KW"/>
</dbReference>
<keyword evidence="10" id="KW-1185">Reference proteome</keyword>
<evidence type="ECO:0000256" key="5">
    <source>
        <dbReference type="ARBA" id="ARBA00023274"/>
    </source>
</evidence>
<evidence type="ECO:0000256" key="6">
    <source>
        <dbReference type="ARBA" id="ARBA00040565"/>
    </source>
</evidence>
<evidence type="ECO:0000256" key="4">
    <source>
        <dbReference type="ARBA" id="ARBA00023128"/>
    </source>
</evidence>
<dbReference type="EMBL" id="JACVVK020000016">
    <property type="protein sequence ID" value="KAK7504173.1"/>
    <property type="molecule type" value="Genomic_DNA"/>
</dbReference>
<keyword evidence="5" id="KW-0687">Ribonucleoprotein</keyword>
<dbReference type="Gene3D" id="3.40.1370.10">
    <property type="match status" value="1"/>
</dbReference>
<evidence type="ECO:0000313" key="10">
    <source>
        <dbReference type="Proteomes" id="UP001519460"/>
    </source>
</evidence>
<keyword evidence="4" id="KW-0496">Mitochondrion</keyword>
<dbReference type="PANTHER" id="PTHR10746:SF6">
    <property type="entry name" value="LARGE RIBOSOMAL SUBUNIT PROTEIN UL4M"/>
    <property type="match status" value="1"/>
</dbReference>
<dbReference type="PANTHER" id="PTHR10746">
    <property type="entry name" value="50S RIBOSOMAL PROTEIN L4"/>
    <property type="match status" value="1"/>
</dbReference>
<dbReference type="InterPro" id="IPR013005">
    <property type="entry name" value="Ribosomal_uL4-like"/>
</dbReference>
<evidence type="ECO:0000256" key="8">
    <source>
        <dbReference type="SAM" id="MobiDB-lite"/>
    </source>
</evidence>